<accession>A0A1H5SQB0</accession>
<dbReference type="Proteomes" id="UP000236743">
    <property type="component" value="Unassembled WGS sequence"/>
</dbReference>
<proteinExistence type="predicted"/>
<reference evidence="1 2" key="1">
    <citation type="submission" date="2016-10" db="EMBL/GenBank/DDBJ databases">
        <authorList>
            <person name="de Groot N.N."/>
        </authorList>
    </citation>
    <scope>NUCLEOTIDE SEQUENCE [LARGE SCALE GENOMIC DNA]</scope>
    <source>
        <strain evidence="1 2">DSM 26656</strain>
    </source>
</reference>
<name>A0A1H5SQB0_9HYPH</name>
<keyword evidence="2" id="KW-1185">Reference proteome</keyword>
<dbReference type="EMBL" id="FNUY01000001">
    <property type="protein sequence ID" value="SEF52624.1"/>
    <property type="molecule type" value="Genomic_DNA"/>
</dbReference>
<organism evidence="1 2">
    <name type="scientific">Bosea lathyri</name>
    <dbReference type="NCBI Taxonomy" id="1036778"/>
    <lineage>
        <taxon>Bacteria</taxon>
        <taxon>Pseudomonadati</taxon>
        <taxon>Pseudomonadota</taxon>
        <taxon>Alphaproteobacteria</taxon>
        <taxon>Hyphomicrobiales</taxon>
        <taxon>Boseaceae</taxon>
        <taxon>Bosea</taxon>
    </lineage>
</organism>
<dbReference type="AlphaFoldDB" id="A0A1H5SQB0"/>
<protein>
    <submittedName>
        <fullName evidence="1">Uncharacterized protein</fullName>
    </submittedName>
</protein>
<gene>
    <name evidence="1" type="ORF">SAMN04488115_101368</name>
</gene>
<sequence>MAAKIVTRPLECKAPAAHQRNDVAFLPGPYLQNHNTARRQQTRELLCKNTVRIEPIAAAIKRKTRIMIAHLDRKSRNIACRNIGRVGDDEIESALQPLDPIALTEPDPIRYAIGGSVQRRSRAGSFGKIDPKSGGVPAFAQDRNQQAPRPRAQVEHRQRVLTAGAEHFESSLDQRLAIGTGLERRRRQLESEAPEFALAQDAPDRLACEAALGEALQSGKGRRIQRVEKVRIRICRSKGTLHEKACIKSRGLPASLAQARRKETPRFDYRRRGVACFSISLVRTTGDNPPPR</sequence>
<evidence type="ECO:0000313" key="1">
    <source>
        <dbReference type="EMBL" id="SEF52624.1"/>
    </source>
</evidence>
<evidence type="ECO:0000313" key="2">
    <source>
        <dbReference type="Proteomes" id="UP000236743"/>
    </source>
</evidence>